<dbReference type="EMBL" id="RBAL01000009">
    <property type="protein sequence ID" value="RKN40777.1"/>
    <property type="molecule type" value="Genomic_DNA"/>
</dbReference>
<reference evidence="1 2" key="1">
    <citation type="journal article" date="2014" name="Int. J. Syst. Evol. Microbiol.">
        <title>Streptomyces hoynatensis sp. nov., isolated from deep marine sediment.</title>
        <authorList>
            <person name="Veyisoglu A."/>
            <person name="Sahin N."/>
        </authorList>
    </citation>
    <scope>NUCLEOTIDE SEQUENCE [LARGE SCALE GENOMIC DNA]</scope>
    <source>
        <strain evidence="1 2">KCTC 29097</strain>
    </source>
</reference>
<proteinExistence type="predicted"/>
<keyword evidence="2" id="KW-1185">Reference proteome</keyword>
<accession>A0A3A9Z077</accession>
<protein>
    <submittedName>
        <fullName evidence="1">Uncharacterized protein</fullName>
    </submittedName>
</protein>
<dbReference type="AlphaFoldDB" id="A0A3A9Z077"/>
<gene>
    <name evidence="1" type="ORF">D7294_16955</name>
</gene>
<organism evidence="1 2">
    <name type="scientific">Streptomyces hoynatensis</name>
    <dbReference type="NCBI Taxonomy" id="1141874"/>
    <lineage>
        <taxon>Bacteria</taxon>
        <taxon>Bacillati</taxon>
        <taxon>Actinomycetota</taxon>
        <taxon>Actinomycetes</taxon>
        <taxon>Kitasatosporales</taxon>
        <taxon>Streptomycetaceae</taxon>
        <taxon>Streptomyces</taxon>
    </lineage>
</organism>
<sequence length="113" mass="12134">MSITLPSLALTQDSSPCFPWCAHDGRFPGEHTSATATLTFPRSRRGLNVPTTPLLAAELYWSEEFPQTRVGIGAGDNDGVTLAPAEAEQFADRLIAFAFRVRRLSRLAAGSGA</sequence>
<dbReference type="RefSeq" id="WP_120680562.1">
    <property type="nucleotide sequence ID" value="NZ_RBAL01000009.1"/>
</dbReference>
<dbReference type="Pfam" id="PF21848">
    <property type="entry name" value="DUF6907"/>
    <property type="match status" value="1"/>
</dbReference>
<name>A0A3A9Z077_9ACTN</name>
<dbReference type="OrthoDB" id="4337943at2"/>
<comment type="caution">
    <text evidence="1">The sequence shown here is derived from an EMBL/GenBank/DDBJ whole genome shotgun (WGS) entry which is preliminary data.</text>
</comment>
<dbReference type="Proteomes" id="UP000272474">
    <property type="component" value="Unassembled WGS sequence"/>
</dbReference>
<evidence type="ECO:0000313" key="2">
    <source>
        <dbReference type="Proteomes" id="UP000272474"/>
    </source>
</evidence>
<dbReference type="InterPro" id="IPR054202">
    <property type="entry name" value="DUF6907"/>
</dbReference>
<evidence type="ECO:0000313" key="1">
    <source>
        <dbReference type="EMBL" id="RKN40777.1"/>
    </source>
</evidence>